<feature type="region of interest" description="Disordered" evidence="1">
    <location>
        <begin position="46"/>
        <end position="120"/>
    </location>
</feature>
<comment type="caution">
    <text evidence="3">The sequence shown here is derived from an EMBL/GenBank/DDBJ whole genome shotgun (WGS) entry which is preliminary data.</text>
</comment>
<dbReference type="AlphaFoldDB" id="A0AA44Y1F3"/>
<reference evidence="2" key="2">
    <citation type="submission" date="2023-07" db="EMBL/GenBank/DDBJ databases">
        <title>A collection of bacterial strains from the Burkholderia cepacia Research Laboratory and Repository.</title>
        <authorList>
            <person name="Lipuma J."/>
            <person name="Spilker T."/>
            <person name="Caverly L."/>
        </authorList>
    </citation>
    <scope>NUCLEOTIDE SEQUENCE</scope>
    <source>
        <strain evidence="2">AU44268</strain>
    </source>
</reference>
<dbReference type="RefSeq" id="WP_043292938.1">
    <property type="nucleotide sequence ID" value="NZ_CADFEW010000021.1"/>
</dbReference>
<dbReference type="Proteomes" id="UP000237632">
    <property type="component" value="Unassembled WGS sequence"/>
</dbReference>
<gene>
    <name evidence="3" type="ORF">C6T65_13805</name>
    <name evidence="2" type="ORF">QZM33_29810</name>
</gene>
<dbReference type="EMBL" id="PVHK01000097">
    <property type="protein sequence ID" value="PRH41752.1"/>
    <property type="molecule type" value="Genomic_DNA"/>
</dbReference>
<protein>
    <submittedName>
        <fullName evidence="3">Uncharacterized protein</fullName>
    </submittedName>
</protein>
<proteinExistence type="predicted"/>
<evidence type="ECO:0000256" key="1">
    <source>
        <dbReference type="SAM" id="MobiDB-lite"/>
    </source>
</evidence>
<sequence length="120" mass="12805">MLKSMFIGAFKSPGKFLALCLALYIATQSIVVAVFVVVAAISHFKGSVKKEPRSHERDSTEGHEIDTAQQQPERGQAAPARSDVHVAPTPQRQYAKSAVVIPMKAGSSSTGAHSLKMGTK</sequence>
<evidence type="ECO:0000313" key="3">
    <source>
        <dbReference type="EMBL" id="PRH41752.1"/>
    </source>
</evidence>
<feature type="compositionally biased region" description="Basic and acidic residues" evidence="1">
    <location>
        <begin position="48"/>
        <end position="66"/>
    </location>
</feature>
<organism evidence="3 4">
    <name type="scientific">Burkholderia vietnamiensis</name>
    <dbReference type="NCBI Taxonomy" id="60552"/>
    <lineage>
        <taxon>Bacteria</taxon>
        <taxon>Pseudomonadati</taxon>
        <taxon>Pseudomonadota</taxon>
        <taxon>Betaproteobacteria</taxon>
        <taxon>Burkholderiales</taxon>
        <taxon>Burkholderiaceae</taxon>
        <taxon>Burkholderia</taxon>
        <taxon>Burkholderia cepacia complex</taxon>
    </lineage>
</organism>
<dbReference type="EMBL" id="JAUJRV010000041">
    <property type="protein sequence ID" value="MDN7799143.1"/>
    <property type="molecule type" value="Genomic_DNA"/>
</dbReference>
<evidence type="ECO:0000313" key="2">
    <source>
        <dbReference type="EMBL" id="MDN7799143.1"/>
    </source>
</evidence>
<accession>A0AA44Y1F3</accession>
<dbReference type="Proteomes" id="UP001171620">
    <property type="component" value="Unassembled WGS sequence"/>
</dbReference>
<reference evidence="3 4" key="1">
    <citation type="submission" date="2018-03" db="EMBL/GenBank/DDBJ databases">
        <authorList>
            <person name="Nguyen K."/>
            <person name="Fouts D."/>
            <person name="Sutton G."/>
        </authorList>
    </citation>
    <scope>NUCLEOTIDE SEQUENCE [LARGE SCALE GENOMIC DNA]</scope>
    <source>
        <strain evidence="3 4">AU3578</strain>
    </source>
</reference>
<evidence type="ECO:0000313" key="4">
    <source>
        <dbReference type="Proteomes" id="UP000237632"/>
    </source>
</evidence>
<name>A0AA44Y1F3_BURVI</name>